<protein>
    <submittedName>
        <fullName evidence="1">Uncharacterized protein</fullName>
    </submittedName>
</protein>
<keyword evidence="2" id="KW-1185">Reference proteome</keyword>
<dbReference type="AlphaFoldDB" id="A0A0F5LXE8"/>
<evidence type="ECO:0000313" key="2">
    <source>
        <dbReference type="Proteomes" id="UP000033608"/>
    </source>
</evidence>
<comment type="caution">
    <text evidence="1">The sequence shown here is derived from an EMBL/GenBank/DDBJ whole genome shotgun (WGS) entry which is preliminary data.</text>
</comment>
<sequence length="59" mass="6190">NGAIVVVSAGPFGLVMWVVAGWQRADALEFLGAYFDLGQALGGVEMGRGAVCHGRDLQR</sequence>
<feature type="non-terminal residue" evidence="1">
    <location>
        <position position="1"/>
    </location>
</feature>
<dbReference type="EMBL" id="LAJF01000004">
    <property type="protein sequence ID" value="KKB86859.1"/>
    <property type="molecule type" value="Genomic_DNA"/>
</dbReference>
<evidence type="ECO:0000313" key="1">
    <source>
        <dbReference type="EMBL" id="KKB86859.1"/>
    </source>
</evidence>
<gene>
    <name evidence="1" type="ORF">VW29_00015</name>
</gene>
<accession>A0A0F5LXE8</accession>
<dbReference type="Proteomes" id="UP000033608">
    <property type="component" value="Unassembled WGS sequence"/>
</dbReference>
<dbReference type="PATRIC" id="fig|1121477.3.peg.1759"/>
<dbReference type="RefSeq" id="WP_046133327.1">
    <property type="nucleotide sequence ID" value="NZ_LAJF01000004.1"/>
</dbReference>
<organism evidence="1 2">
    <name type="scientific">Devosia limi DSM 17137</name>
    <dbReference type="NCBI Taxonomy" id="1121477"/>
    <lineage>
        <taxon>Bacteria</taxon>
        <taxon>Pseudomonadati</taxon>
        <taxon>Pseudomonadota</taxon>
        <taxon>Alphaproteobacteria</taxon>
        <taxon>Hyphomicrobiales</taxon>
        <taxon>Devosiaceae</taxon>
        <taxon>Devosia</taxon>
    </lineage>
</organism>
<reference evidence="1 2" key="1">
    <citation type="submission" date="2015-03" db="EMBL/GenBank/DDBJ databases">
        <authorList>
            <person name="Hassan Y.I."/>
            <person name="Lepp D."/>
            <person name="Zhou T."/>
        </authorList>
    </citation>
    <scope>NUCLEOTIDE SEQUENCE [LARGE SCALE GENOMIC DNA]</scope>
    <source>
        <strain evidence="1 2">DSM 17137</strain>
    </source>
</reference>
<name>A0A0F5LXE8_9HYPH</name>
<proteinExistence type="predicted"/>